<evidence type="ECO:0000313" key="4">
    <source>
        <dbReference type="EMBL" id="WRQ90059.1"/>
    </source>
</evidence>
<dbReference type="Gene3D" id="3.30.565.10">
    <property type="entry name" value="Histidine kinase-like ATPase, C-terminal domain"/>
    <property type="match status" value="1"/>
</dbReference>
<keyword evidence="2" id="KW-0472">Membrane</keyword>
<reference evidence="4 5" key="1">
    <citation type="submission" date="2023-12" db="EMBL/GenBank/DDBJ databases">
        <title>Description of an unclassified Opitutus bacterium of Verrucomicrobiota.</title>
        <authorList>
            <person name="Zhang D.-F."/>
        </authorList>
    </citation>
    <scope>NUCLEOTIDE SEQUENCE [LARGE SCALE GENOMIC DNA]</scope>
    <source>
        <strain evidence="4 5">WL0086</strain>
    </source>
</reference>
<feature type="transmembrane region" description="Helical" evidence="2">
    <location>
        <begin position="98"/>
        <end position="121"/>
    </location>
</feature>
<dbReference type="Proteomes" id="UP000738431">
    <property type="component" value="Chromosome"/>
</dbReference>
<feature type="compositionally biased region" description="Polar residues" evidence="1">
    <location>
        <begin position="391"/>
        <end position="401"/>
    </location>
</feature>
<dbReference type="SUPFAM" id="SSF55874">
    <property type="entry name" value="ATPase domain of HSP90 chaperone/DNA topoisomerase II/histidine kinase"/>
    <property type="match status" value="1"/>
</dbReference>
<dbReference type="RefSeq" id="WP_221032017.1">
    <property type="nucleotide sequence ID" value="NZ_CP139781.1"/>
</dbReference>
<keyword evidence="5" id="KW-1185">Reference proteome</keyword>
<dbReference type="PANTHER" id="PTHR34220">
    <property type="entry name" value="SENSOR HISTIDINE KINASE YPDA"/>
    <property type="match status" value="1"/>
</dbReference>
<name>A0ABZ1CEG1_9BACT</name>
<organism evidence="4 5">
    <name type="scientific">Actomonas aquatica</name>
    <dbReference type="NCBI Taxonomy" id="2866162"/>
    <lineage>
        <taxon>Bacteria</taxon>
        <taxon>Pseudomonadati</taxon>
        <taxon>Verrucomicrobiota</taxon>
        <taxon>Opitutia</taxon>
        <taxon>Opitutales</taxon>
        <taxon>Opitutaceae</taxon>
        <taxon>Actomonas</taxon>
    </lineage>
</organism>
<keyword evidence="2" id="KW-1133">Transmembrane helix</keyword>
<protein>
    <submittedName>
        <fullName evidence="4">Histidine kinase</fullName>
    </submittedName>
</protein>
<keyword evidence="2" id="KW-0812">Transmembrane</keyword>
<keyword evidence="4" id="KW-0418">Kinase</keyword>
<evidence type="ECO:0000256" key="1">
    <source>
        <dbReference type="SAM" id="MobiDB-lite"/>
    </source>
</evidence>
<accession>A0ABZ1CEG1</accession>
<feature type="transmembrane region" description="Helical" evidence="2">
    <location>
        <begin position="24"/>
        <end position="48"/>
    </location>
</feature>
<feature type="region of interest" description="Disordered" evidence="1">
    <location>
        <begin position="362"/>
        <end position="401"/>
    </location>
</feature>
<dbReference type="InterPro" id="IPR050640">
    <property type="entry name" value="Bact_2-comp_sensor_kinase"/>
</dbReference>
<feature type="transmembrane region" description="Helical" evidence="2">
    <location>
        <begin position="60"/>
        <end position="77"/>
    </location>
</feature>
<evidence type="ECO:0000256" key="2">
    <source>
        <dbReference type="SAM" id="Phobius"/>
    </source>
</evidence>
<keyword evidence="4" id="KW-0808">Transferase</keyword>
<dbReference type="InterPro" id="IPR010559">
    <property type="entry name" value="Sig_transdc_His_kin_internal"/>
</dbReference>
<dbReference type="GO" id="GO:0016301">
    <property type="term" value="F:kinase activity"/>
    <property type="evidence" value="ECO:0007669"/>
    <property type="project" value="UniProtKB-KW"/>
</dbReference>
<evidence type="ECO:0000313" key="5">
    <source>
        <dbReference type="Proteomes" id="UP000738431"/>
    </source>
</evidence>
<feature type="transmembrane region" description="Helical" evidence="2">
    <location>
        <begin position="133"/>
        <end position="156"/>
    </location>
</feature>
<feature type="domain" description="Signal transduction histidine kinase internal region" evidence="3">
    <location>
        <begin position="179"/>
        <end position="258"/>
    </location>
</feature>
<dbReference type="EMBL" id="CP139781">
    <property type="protein sequence ID" value="WRQ90059.1"/>
    <property type="molecule type" value="Genomic_DNA"/>
</dbReference>
<evidence type="ECO:0000259" key="3">
    <source>
        <dbReference type="Pfam" id="PF06580"/>
    </source>
</evidence>
<gene>
    <name evidence="4" type="ORF">K1X11_011625</name>
</gene>
<dbReference type="Pfam" id="PF06580">
    <property type="entry name" value="His_kinase"/>
    <property type="match status" value="1"/>
</dbReference>
<sequence>MIDSAVPISDPQADAKRQRAKERLYVICQALCWGGFLAMQLVISVMVSSAREEPLTVDDYMTLVHTVLLGLVISHFARIYIDRWQLRELPWVKMLPRGLFLALGMSVVWSVVGFGWVYGVLRHPWPDSINPFLLVLISIINGTIMYTAWLSAYFIYHVYARFNRSEIERLRLTAVVKDAELRALKSQVNPHFMFNSLNSVRALIDEDPRRAREAVTQLANMLRYSLQAGRKQTVSFEEELTVVNDYLSLEQVRHEERLRLKLDVAPETLRRHVPPMLLQTLVENAVKYGIAEQPNGGQIEIIAHIENGELHIAVRNPGNLRSAGTGRTQQRSTGVGLRNASDRLQLLFGDSARLSLEQSAPDQVTAAVVVPQEAEATTGPRERRRRRDGASNKSNPDTVSA</sequence>
<dbReference type="PANTHER" id="PTHR34220:SF7">
    <property type="entry name" value="SENSOR HISTIDINE KINASE YPDA"/>
    <property type="match status" value="1"/>
</dbReference>
<dbReference type="InterPro" id="IPR036890">
    <property type="entry name" value="HATPase_C_sf"/>
</dbReference>
<proteinExistence type="predicted"/>